<dbReference type="SUPFAM" id="SSF53383">
    <property type="entry name" value="PLP-dependent transferases"/>
    <property type="match status" value="1"/>
</dbReference>
<reference evidence="7 8" key="1">
    <citation type="submission" date="2024-04" db="EMBL/GenBank/DDBJ databases">
        <title>Novel species of the genus Ideonella isolated from streams.</title>
        <authorList>
            <person name="Lu H."/>
        </authorList>
    </citation>
    <scope>NUCLEOTIDE SEQUENCE [LARGE SCALE GENOMIC DNA]</scope>
    <source>
        <strain evidence="7 8">BYS139W</strain>
    </source>
</reference>
<dbReference type="Proteomes" id="UP001368500">
    <property type="component" value="Unassembled WGS sequence"/>
</dbReference>
<evidence type="ECO:0000256" key="1">
    <source>
        <dbReference type="ARBA" id="ARBA00001933"/>
    </source>
</evidence>
<dbReference type="InterPro" id="IPR015422">
    <property type="entry name" value="PyrdxlP-dep_Trfase_small"/>
</dbReference>
<dbReference type="InterPro" id="IPR049704">
    <property type="entry name" value="Aminotrans_3_PPA_site"/>
</dbReference>
<gene>
    <name evidence="7" type="primary">gabT</name>
    <name evidence="7" type="ORF">AACH11_09720</name>
</gene>
<dbReference type="InterPro" id="IPR004632">
    <property type="entry name" value="4NH2But_aminotransferase_bac"/>
</dbReference>
<dbReference type="EC" id="2.6.1.19" evidence="7"/>
<dbReference type="Gene3D" id="3.40.640.10">
    <property type="entry name" value="Type I PLP-dependent aspartate aminotransferase-like (Major domain)"/>
    <property type="match status" value="1"/>
</dbReference>
<dbReference type="RefSeq" id="WP_341374015.1">
    <property type="nucleotide sequence ID" value="NZ_JBBUTF010000007.1"/>
</dbReference>
<keyword evidence="5 6" id="KW-0663">Pyridoxal phosphate</keyword>
<dbReference type="Pfam" id="PF00202">
    <property type="entry name" value="Aminotran_3"/>
    <property type="match status" value="1"/>
</dbReference>
<dbReference type="InterPro" id="IPR005814">
    <property type="entry name" value="Aminotrans_3"/>
</dbReference>
<dbReference type="InterPro" id="IPR015424">
    <property type="entry name" value="PyrdxlP-dep_Trfase"/>
</dbReference>
<dbReference type="PROSITE" id="PS00600">
    <property type="entry name" value="AA_TRANSFER_CLASS_3"/>
    <property type="match status" value="1"/>
</dbReference>
<evidence type="ECO:0000313" key="7">
    <source>
        <dbReference type="EMBL" id="MEK8026235.1"/>
    </source>
</evidence>
<dbReference type="EMBL" id="JBBUTF010000007">
    <property type="protein sequence ID" value="MEK8026235.1"/>
    <property type="molecule type" value="Genomic_DNA"/>
</dbReference>
<dbReference type="PANTHER" id="PTHR11986">
    <property type="entry name" value="AMINOTRANSFERASE CLASS III"/>
    <property type="match status" value="1"/>
</dbReference>
<name>A0ABU9BB38_9BURK</name>
<dbReference type="NCBIfam" id="TIGR00700">
    <property type="entry name" value="GABAtrnsam"/>
    <property type="match status" value="1"/>
</dbReference>
<dbReference type="GO" id="GO:0034386">
    <property type="term" value="F:4-aminobutyrate:2-oxoglutarate transaminase activity"/>
    <property type="evidence" value="ECO:0007669"/>
    <property type="project" value="UniProtKB-EC"/>
</dbReference>
<evidence type="ECO:0000256" key="3">
    <source>
        <dbReference type="ARBA" id="ARBA00022576"/>
    </source>
</evidence>
<keyword evidence="4 7" id="KW-0808">Transferase</keyword>
<dbReference type="CDD" id="cd00610">
    <property type="entry name" value="OAT_like"/>
    <property type="match status" value="1"/>
</dbReference>
<dbReference type="Gene3D" id="3.90.1150.10">
    <property type="entry name" value="Aspartate Aminotransferase, domain 1"/>
    <property type="match status" value="1"/>
</dbReference>
<keyword evidence="8" id="KW-1185">Reference proteome</keyword>
<dbReference type="InterPro" id="IPR050103">
    <property type="entry name" value="Class-III_PLP-dep_AT"/>
</dbReference>
<protein>
    <submittedName>
        <fullName evidence="7">4-aminobutyrate--2-oxoglutarate transaminase</fullName>
        <ecNumber evidence="7">2.6.1.19</ecNumber>
    </submittedName>
</protein>
<dbReference type="InterPro" id="IPR015421">
    <property type="entry name" value="PyrdxlP-dep_Trfase_major"/>
</dbReference>
<evidence type="ECO:0000256" key="2">
    <source>
        <dbReference type="ARBA" id="ARBA00008954"/>
    </source>
</evidence>
<comment type="caution">
    <text evidence="7">The sequence shown here is derived from an EMBL/GenBank/DDBJ whole genome shotgun (WGS) entry which is preliminary data.</text>
</comment>
<keyword evidence="3 7" id="KW-0032">Aminotransferase</keyword>
<proteinExistence type="inferred from homology"/>
<dbReference type="PIRSF" id="PIRSF000521">
    <property type="entry name" value="Transaminase_4ab_Lys_Orn"/>
    <property type="match status" value="1"/>
</dbReference>
<evidence type="ECO:0000256" key="4">
    <source>
        <dbReference type="ARBA" id="ARBA00022679"/>
    </source>
</evidence>
<evidence type="ECO:0000256" key="6">
    <source>
        <dbReference type="RuleBase" id="RU003560"/>
    </source>
</evidence>
<accession>A0ABU9BB38</accession>
<comment type="cofactor">
    <cofactor evidence="1">
        <name>pyridoxal 5'-phosphate</name>
        <dbReference type="ChEBI" id="CHEBI:597326"/>
    </cofactor>
</comment>
<evidence type="ECO:0000313" key="8">
    <source>
        <dbReference type="Proteomes" id="UP001368500"/>
    </source>
</evidence>
<comment type="similarity">
    <text evidence="2 6">Belongs to the class-III pyridoxal-phosphate-dependent aminotransferase family.</text>
</comment>
<evidence type="ECO:0000256" key="5">
    <source>
        <dbReference type="ARBA" id="ARBA00022898"/>
    </source>
</evidence>
<sequence>MHRDPLPTAQTNADLMARRRAALPSGLGQAFPIFVDRAENAEVWDVEGKRYIDFAGGIAVLNTGHRHPAVVAAVQRQLERATHTCFQVLAYEPYVELAEKLNAMAPGDFAKKSFFMTTGAEAVENAIKVARAYTRRSAVIAFGGGFHGRTMMGMALTGKVAPYKLGFGPFPAEVFHAKFPCALHGVSVDDAIASIEALFKYDVEASRVAAIILEPVQGEGGFYIAPLDFVKRLRALCDAHGILLIADEVQTGAGRTGDWLASDLWWREAGVAPDVITMAKSLGGGFPISAIIGRADVMDAASVGGLGGTYSGNPLACAAALAVIEAFERDGLLERSRTVGALLVRGLQALAAKHPGIREVRAAGAMVAIELFGTDGKPDAPRTAAVVKAAIDAGLILLSCGTHGNVVRVLVPLTASDALLEEGLGLLDQALAATAPKA</sequence>
<organism evidence="7 8">
    <name type="scientific">Pseudaquabacterium rugosum</name>
    <dbReference type="NCBI Taxonomy" id="2984194"/>
    <lineage>
        <taxon>Bacteria</taxon>
        <taxon>Pseudomonadati</taxon>
        <taxon>Pseudomonadota</taxon>
        <taxon>Betaproteobacteria</taxon>
        <taxon>Burkholderiales</taxon>
        <taxon>Sphaerotilaceae</taxon>
        <taxon>Pseudaquabacterium</taxon>
    </lineage>
</organism>